<feature type="domain" description="ShKT" evidence="2">
    <location>
        <begin position="222"/>
        <end position="259"/>
    </location>
</feature>
<dbReference type="PANTHER" id="PTHR21724">
    <property type="entry name" value="SHKT DOMAIN-CONTAINING PROTEIN"/>
    <property type="match status" value="1"/>
</dbReference>
<evidence type="ECO:0000313" key="3">
    <source>
        <dbReference type="EnsemblProtists" id="EOD27388"/>
    </source>
</evidence>
<keyword evidence="4" id="KW-1185">Reference proteome</keyword>
<organism evidence="3 4">
    <name type="scientific">Emiliania huxleyi (strain CCMP1516)</name>
    <dbReference type="NCBI Taxonomy" id="280463"/>
    <lineage>
        <taxon>Eukaryota</taxon>
        <taxon>Haptista</taxon>
        <taxon>Haptophyta</taxon>
        <taxon>Prymnesiophyceae</taxon>
        <taxon>Isochrysidales</taxon>
        <taxon>Noelaerhabdaceae</taxon>
        <taxon>Emiliania</taxon>
    </lineage>
</organism>
<dbReference type="SMART" id="SM00254">
    <property type="entry name" value="ShKT"/>
    <property type="match status" value="6"/>
</dbReference>
<feature type="domain" description="ShKT" evidence="2">
    <location>
        <begin position="64"/>
        <end position="98"/>
    </location>
</feature>
<feature type="domain" description="ShKT" evidence="2">
    <location>
        <begin position="140"/>
        <end position="174"/>
    </location>
</feature>
<dbReference type="Proteomes" id="UP000013827">
    <property type="component" value="Unassembled WGS sequence"/>
</dbReference>
<dbReference type="PANTHER" id="PTHR21724:SF109">
    <property type="entry name" value="SHKT DOMAIN-CONTAINING PROTEIN"/>
    <property type="match status" value="1"/>
</dbReference>
<dbReference type="eggNOG" id="ENOG502S9GE">
    <property type="taxonomic scope" value="Eukaryota"/>
</dbReference>
<keyword evidence="1" id="KW-0732">Signal</keyword>
<reference evidence="4" key="1">
    <citation type="journal article" date="2013" name="Nature">
        <title>Pan genome of the phytoplankton Emiliania underpins its global distribution.</title>
        <authorList>
            <person name="Read B.A."/>
            <person name="Kegel J."/>
            <person name="Klute M.J."/>
            <person name="Kuo A."/>
            <person name="Lefebvre S.C."/>
            <person name="Maumus F."/>
            <person name="Mayer C."/>
            <person name="Miller J."/>
            <person name="Monier A."/>
            <person name="Salamov A."/>
            <person name="Young J."/>
            <person name="Aguilar M."/>
            <person name="Claverie J.M."/>
            <person name="Frickenhaus S."/>
            <person name="Gonzalez K."/>
            <person name="Herman E.K."/>
            <person name="Lin Y.C."/>
            <person name="Napier J."/>
            <person name="Ogata H."/>
            <person name="Sarno A.F."/>
            <person name="Shmutz J."/>
            <person name="Schroeder D."/>
            <person name="de Vargas C."/>
            <person name="Verret F."/>
            <person name="von Dassow P."/>
            <person name="Valentin K."/>
            <person name="Van de Peer Y."/>
            <person name="Wheeler G."/>
            <person name="Dacks J.B."/>
            <person name="Delwiche C.F."/>
            <person name="Dyhrman S.T."/>
            <person name="Glockner G."/>
            <person name="John U."/>
            <person name="Richards T."/>
            <person name="Worden A.Z."/>
            <person name="Zhang X."/>
            <person name="Grigoriev I.V."/>
            <person name="Allen A.E."/>
            <person name="Bidle K."/>
            <person name="Borodovsky M."/>
            <person name="Bowler C."/>
            <person name="Brownlee C."/>
            <person name="Cock J.M."/>
            <person name="Elias M."/>
            <person name="Gladyshev V.N."/>
            <person name="Groth M."/>
            <person name="Guda C."/>
            <person name="Hadaegh A."/>
            <person name="Iglesias-Rodriguez M.D."/>
            <person name="Jenkins J."/>
            <person name="Jones B.M."/>
            <person name="Lawson T."/>
            <person name="Leese F."/>
            <person name="Lindquist E."/>
            <person name="Lobanov A."/>
            <person name="Lomsadze A."/>
            <person name="Malik S.B."/>
            <person name="Marsh M.E."/>
            <person name="Mackinder L."/>
            <person name="Mock T."/>
            <person name="Mueller-Roeber B."/>
            <person name="Pagarete A."/>
            <person name="Parker M."/>
            <person name="Probert I."/>
            <person name="Quesneville H."/>
            <person name="Raines C."/>
            <person name="Rensing S.A."/>
            <person name="Riano-Pachon D.M."/>
            <person name="Richier S."/>
            <person name="Rokitta S."/>
            <person name="Shiraiwa Y."/>
            <person name="Soanes D.M."/>
            <person name="van der Giezen M."/>
            <person name="Wahlund T.M."/>
            <person name="Williams B."/>
            <person name="Wilson W."/>
            <person name="Wolfe G."/>
            <person name="Wurch L.L."/>
        </authorList>
    </citation>
    <scope>NUCLEOTIDE SEQUENCE</scope>
</reference>
<dbReference type="Gene3D" id="1.10.10.1940">
    <property type="match status" value="1"/>
</dbReference>
<protein>
    <recommendedName>
        <fullName evidence="2">ShKT domain-containing protein</fullName>
    </recommendedName>
</protein>
<dbReference type="GeneID" id="17272933"/>
<dbReference type="InterPro" id="IPR003582">
    <property type="entry name" value="ShKT_dom"/>
</dbReference>
<dbReference type="Pfam" id="PF01549">
    <property type="entry name" value="ShK"/>
    <property type="match status" value="6"/>
</dbReference>
<dbReference type="EnsemblProtists" id="EOD27388">
    <property type="protein sequence ID" value="EOD27388"/>
    <property type="gene ID" value="EMIHUDRAFT_235849"/>
</dbReference>
<dbReference type="KEGG" id="ehx:EMIHUDRAFT_235849"/>
<evidence type="ECO:0000256" key="1">
    <source>
        <dbReference type="SAM" id="SignalP"/>
    </source>
</evidence>
<feature type="domain" description="ShKT" evidence="2">
    <location>
        <begin position="25"/>
        <end position="60"/>
    </location>
</feature>
<proteinExistence type="predicted"/>
<dbReference type="PaxDb" id="2903-EOD27388"/>
<dbReference type="HOGENOM" id="CLU_1039894_0_0_1"/>
<dbReference type="STRING" id="2903.R1CWF1"/>
<dbReference type="RefSeq" id="XP_005779817.1">
    <property type="nucleotide sequence ID" value="XM_005779760.1"/>
</dbReference>
<accession>A0A0D3JV53</accession>
<reference evidence="3" key="2">
    <citation type="submission" date="2024-10" db="UniProtKB">
        <authorList>
            <consortium name="EnsemblProtists"/>
        </authorList>
    </citation>
    <scope>IDENTIFICATION</scope>
</reference>
<dbReference type="AlphaFoldDB" id="A0A0D3JV53"/>
<dbReference type="PROSITE" id="PS51670">
    <property type="entry name" value="SHKT"/>
    <property type="match status" value="5"/>
</dbReference>
<name>A0A0D3JV53_EMIH1</name>
<feature type="domain" description="ShKT" evidence="2">
    <location>
        <begin position="102"/>
        <end position="136"/>
    </location>
</feature>
<evidence type="ECO:0000313" key="4">
    <source>
        <dbReference type="Proteomes" id="UP000013827"/>
    </source>
</evidence>
<evidence type="ECO:0000259" key="2">
    <source>
        <dbReference type="PROSITE" id="PS51670"/>
    </source>
</evidence>
<feature type="chain" id="PRO_5044291572" description="ShKT domain-containing protein" evidence="1">
    <location>
        <begin position="22"/>
        <end position="274"/>
    </location>
</feature>
<sequence length="274" mass="30287">MRSRPLPLALISLLRCRLVDSWGYCNDKDVSCAKWANNGECKGENAGLVKKLCPLSCKTCSLLCRDEEEECEGWAKGGQCEINRDFMSKTCPTSCGTCKPVCYDKDEMCGQWARSGECKKNPNMILPTCPVSCGVCTSMCFDKITECPQWAAHGDCNSNPGFMLKSCPVSCSVCDEKEHGSKKCADRDRHQCLALGEQECVRNPSTVMRLCPDLCGLCTLACEDRQTDCHGWAAAKEGLGCKLDKDYMLDNCPHSCNICPRIPEYAPRIKKAEL</sequence>
<feature type="signal peptide" evidence="1">
    <location>
        <begin position="1"/>
        <end position="21"/>
    </location>
</feature>